<comment type="caution">
    <text evidence="1">The sequence shown here is derived from an EMBL/GenBank/DDBJ whole genome shotgun (WGS) entry which is preliminary data.</text>
</comment>
<dbReference type="Proteomes" id="UP001501578">
    <property type="component" value="Unassembled WGS sequence"/>
</dbReference>
<dbReference type="EMBL" id="BAAAHQ010000027">
    <property type="protein sequence ID" value="GAA0940594.1"/>
    <property type="molecule type" value="Genomic_DNA"/>
</dbReference>
<evidence type="ECO:0000313" key="2">
    <source>
        <dbReference type="Proteomes" id="UP001501578"/>
    </source>
</evidence>
<name>A0ABN1QCT4_9ACTN</name>
<sequence>MQICLGTAVARWLRGVSGLRVNGERLDVDVVGEVCGGIDGWLEATEISRGQFDIAVGAAMRAARTPPVRVSRLRRQEHVVIDGLP</sequence>
<gene>
    <name evidence="1" type="ORF">GCM10009560_52010</name>
</gene>
<accession>A0ABN1QCT4</accession>
<organism evidence="1 2">
    <name type="scientific">Nonomuraea longicatena</name>
    <dbReference type="NCBI Taxonomy" id="83682"/>
    <lineage>
        <taxon>Bacteria</taxon>
        <taxon>Bacillati</taxon>
        <taxon>Actinomycetota</taxon>
        <taxon>Actinomycetes</taxon>
        <taxon>Streptosporangiales</taxon>
        <taxon>Streptosporangiaceae</taxon>
        <taxon>Nonomuraea</taxon>
    </lineage>
</organism>
<evidence type="ECO:0000313" key="1">
    <source>
        <dbReference type="EMBL" id="GAA0940594.1"/>
    </source>
</evidence>
<protein>
    <submittedName>
        <fullName evidence="1">Uncharacterized protein</fullName>
    </submittedName>
</protein>
<proteinExistence type="predicted"/>
<keyword evidence="2" id="KW-1185">Reference proteome</keyword>
<reference evidence="1 2" key="1">
    <citation type="journal article" date="2019" name="Int. J. Syst. Evol. Microbiol.">
        <title>The Global Catalogue of Microorganisms (GCM) 10K type strain sequencing project: providing services to taxonomists for standard genome sequencing and annotation.</title>
        <authorList>
            <consortium name="The Broad Institute Genomics Platform"/>
            <consortium name="The Broad Institute Genome Sequencing Center for Infectious Disease"/>
            <person name="Wu L."/>
            <person name="Ma J."/>
        </authorList>
    </citation>
    <scope>NUCLEOTIDE SEQUENCE [LARGE SCALE GENOMIC DNA]</scope>
    <source>
        <strain evidence="1 2">JCM 11136</strain>
    </source>
</reference>
<dbReference type="RefSeq" id="WP_343952640.1">
    <property type="nucleotide sequence ID" value="NZ_BAAAHQ010000027.1"/>
</dbReference>